<keyword evidence="2" id="KW-1185">Reference proteome</keyword>
<protein>
    <submittedName>
        <fullName evidence="1">Uncharacterized protein</fullName>
    </submittedName>
</protein>
<name>A0AAD4YUG8_PRUDU</name>
<dbReference type="AlphaFoldDB" id="A0AAD4YUG8"/>
<organism evidence="1 2">
    <name type="scientific">Prunus dulcis</name>
    <name type="common">Almond</name>
    <name type="synonym">Amygdalus dulcis</name>
    <dbReference type="NCBI Taxonomy" id="3755"/>
    <lineage>
        <taxon>Eukaryota</taxon>
        <taxon>Viridiplantae</taxon>
        <taxon>Streptophyta</taxon>
        <taxon>Embryophyta</taxon>
        <taxon>Tracheophyta</taxon>
        <taxon>Spermatophyta</taxon>
        <taxon>Magnoliopsida</taxon>
        <taxon>eudicotyledons</taxon>
        <taxon>Gunneridae</taxon>
        <taxon>Pentapetalae</taxon>
        <taxon>rosids</taxon>
        <taxon>fabids</taxon>
        <taxon>Rosales</taxon>
        <taxon>Rosaceae</taxon>
        <taxon>Amygdaloideae</taxon>
        <taxon>Amygdaleae</taxon>
        <taxon>Prunus</taxon>
    </lineage>
</organism>
<dbReference type="Proteomes" id="UP001054821">
    <property type="component" value="Chromosome 6"/>
</dbReference>
<gene>
    <name evidence="1" type="ORF">L3X38_031879</name>
</gene>
<evidence type="ECO:0000313" key="1">
    <source>
        <dbReference type="EMBL" id="KAI5322807.1"/>
    </source>
</evidence>
<reference evidence="1 2" key="1">
    <citation type="journal article" date="2022" name="G3 (Bethesda)">
        <title>Whole-genome sequence and methylome profiling of the almond [Prunus dulcis (Mill.) D.A. Webb] cultivar 'Nonpareil'.</title>
        <authorList>
            <person name="D'Amico-Willman K.M."/>
            <person name="Ouma W.Z."/>
            <person name="Meulia T."/>
            <person name="Sideli G.M."/>
            <person name="Gradziel T.M."/>
            <person name="Fresnedo-Ramirez J."/>
        </authorList>
    </citation>
    <scope>NUCLEOTIDE SEQUENCE [LARGE SCALE GENOMIC DNA]</scope>
    <source>
        <strain evidence="1">Clone GOH B32 T37-40</strain>
    </source>
</reference>
<evidence type="ECO:0000313" key="2">
    <source>
        <dbReference type="Proteomes" id="UP001054821"/>
    </source>
</evidence>
<sequence length="101" mass="10758">MSEKASPNIPSKFVEVAAGKEVCKDGCACDDVVEQTEVEANKGKDCKLAFSSKSNIVASGTIVDINVPQQLLHNIPLGEGNIRVYVNYAINGAFPLPIPLK</sequence>
<accession>A0AAD4YUG8</accession>
<dbReference type="EMBL" id="JAJFAZ020000006">
    <property type="protein sequence ID" value="KAI5322807.1"/>
    <property type="molecule type" value="Genomic_DNA"/>
</dbReference>
<proteinExistence type="predicted"/>
<comment type="caution">
    <text evidence="1">The sequence shown here is derived from an EMBL/GenBank/DDBJ whole genome shotgun (WGS) entry which is preliminary data.</text>
</comment>